<dbReference type="EMBL" id="JACHBI010000019">
    <property type="protein sequence ID" value="MBB5577325.1"/>
    <property type="molecule type" value="Genomic_DNA"/>
</dbReference>
<evidence type="ECO:0000313" key="4">
    <source>
        <dbReference type="Proteomes" id="UP000549882"/>
    </source>
</evidence>
<keyword evidence="1" id="KW-0479">Metal-binding</keyword>
<dbReference type="GO" id="GO:0034545">
    <property type="term" value="F:fumarylpyruvate hydrolase activity"/>
    <property type="evidence" value="ECO:0007669"/>
    <property type="project" value="UniProtKB-EC"/>
</dbReference>
<organism evidence="3 4">
    <name type="scientific">Rhizobium paranaense</name>
    <dbReference type="NCBI Taxonomy" id="1650438"/>
    <lineage>
        <taxon>Bacteria</taxon>
        <taxon>Pseudomonadati</taxon>
        <taxon>Pseudomonadota</taxon>
        <taxon>Alphaproteobacteria</taxon>
        <taxon>Hyphomicrobiales</taxon>
        <taxon>Rhizobiaceae</taxon>
        <taxon>Rhizobium/Agrobacterium group</taxon>
        <taxon>Rhizobium</taxon>
    </lineage>
</organism>
<sequence>MIAMIRHREAKATTMNFVFEHQPVPSVAVEGESARFPVRRIFCVGRNYEAHAREMGKDPSRDPPFFFTKPADAVVDDGIVVPYPPLTQNFHHEAELVVAIGRPGFNVTEGDAWELIWGYAVGNDLTRRDLQLDARDKGRPWDWGKAFDNSAVCGPIRRAHETGRLEKGAIRLSVNGTVRQEADLSDLIWSVPEIVSILSSAVQLLPGDLVYTGTPAGVGALVPGDVCKVEIEGLRSITTPIGAALS</sequence>
<accession>A0A7W9D4J8</accession>
<evidence type="ECO:0000259" key="2">
    <source>
        <dbReference type="Pfam" id="PF01557"/>
    </source>
</evidence>
<dbReference type="GO" id="GO:0046872">
    <property type="term" value="F:metal ion binding"/>
    <property type="evidence" value="ECO:0007669"/>
    <property type="project" value="UniProtKB-KW"/>
</dbReference>
<dbReference type="AlphaFoldDB" id="A0A7W9D4J8"/>
<dbReference type="InterPro" id="IPR036663">
    <property type="entry name" value="Fumarylacetoacetase_C_sf"/>
</dbReference>
<reference evidence="3 4" key="1">
    <citation type="submission" date="2020-08" db="EMBL/GenBank/DDBJ databases">
        <title>Genomic Encyclopedia of Type Strains, Phase IV (KMG-V): Genome sequencing to study the core and pangenomes of soil and plant-associated prokaryotes.</title>
        <authorList>
            <person name="Whitman W."/>
        </authorList>
    </citation>
    <scope>NUCLEOTIDE SEQUENCE [LARGE SCALE GENOMIC DNA]</scope>
    <source>
        <strain evidence="3 4">SEMIA 4064</strain>
    </source>
</reference>
<dbReference type="PANTHER" id="PTHR11820">
    <property type="entry name" value="ACYLPYRUVASE"/>
    <property type="match status" value="1"/>
</dbReference>
<keyword evidence="4" id="KW-1185">Reference proteome</keyword>
<dbReference type="Pfam" id="PF01557">
    <property type="entry name" value="FAA_hydrolase"/>
    <property type="match status" value="1"/>
</dbReference>
<evidence type="ECO:0000256" key="1">
    <source>
        <dbReference type="ARBA" id="ARBA00022723"/>
    </source>
</evidence>
<protein>
    <submittedName>
        <fullName evidence="3">Fumarylpyruvate hydrolase</fullName>
        <ecNumber evidence="3">3.7.1.20</ecNumber>
    </submittedName>
</protein>
<feature type="domain" description="Fumarylacetoacetase-like C-terminal" evidence="2">
    <location>
        <begin position="41"/>
        <end position="240"/>
    </location>
</feature>
<evidence type="ECO:0000313" key="3">
    <source>
        <dbReference type="EMBL" id="MBB5577325.1"/>
    </source>
</evidence>
<gene>
    <name evidence="3" type="ORF">GGD50_005977</name>
</gene>
<dbReference type="EC" id="3.7.1.20" evidence="3"/>
<dbReference type="PANTHER" id="PTHR11820:SF90">
    <property type="entry name" value="FLUTATHIONE S-TRANSFERASE"/>
    <property type="match status" value="1"/>
</dbReference>
<dbReference type="InterPro" id="IPR011234">
    <property type="entry name" value="Fumarylacetoacetase-like_C"/>
</dbReference>
<dbReference type="GO" id="GO:0018773">
    <property type="term" value="F:acetylpyruvate hydrolase activity"/>
    <property type="evidence" value="ECO:0007669"/>
    <property type="project" value="TreeGrafter"/>
</dbReference>
<dbReference type="SUPFAM" id="SSF56529">
    <property type="entry name" value="FAH"/>
    <property type="match status" value="1"/>
</dbReference>
<dbReference type="Proteomes" id="UP000549882">
    <property type="component" value="Unassembled WGS sequence"/>
</dbReference>
<proteinExistence type="predicted"/>
<name>A0A7W9D4J8_9HYPH</name>
<keyword evidence="3" id="KW-0378">Hydrolase</keyword>
<dbReference type="Gene3D" id="3.90.850.10">
    <property type="entry name" value="Fumarylacetoacetase-like, C-terminal domain"/>
    <property type="match status" value="1"/>
</dbReference>
<keyword evidence="3" id="KW-0670">Pyruvate</keyword>
<comment type="caution">
    <text evidence="3">The sequence shown here is derived from an EMBL/GenBank/DDBJ whole genome shotgun (WGS) entry which is preliminary data.</text>
</comment>